<gene>
    <name evidence="1" type="ORF">STSP_45890</name>
</gene>
<comment type="caution">
    <text evidence="1">The sequence shown here is derived from an EMBL/GenBank/DDBJ whole genome shotgun (WGS) entry which is preliminary data.</text>
</comment>
<evidence type="ECO:0000313" key="2">
    <source>
        <dbReference type="Proteomes" id="UP000077381"/>
    </source>
</evidence>
<proteinExistence type="predicted"/>
<reference evidence="1 2" key="1">
    <citation type="submission" date="2015-12" db="EMBL/GenBank/DDBJ databases">
        <title>Genome sequence of Streptomyces sp. G25.</title>
        <authorList>
            <person name="Poehlein A."/>
            <person name="Roettig A."/>
            <person name="Hiessl S."/>
            <person name="Hauschild P."/>
            <person name="Schauer J."/>
            <person name="Madkour M.H."/>
            <person name="Al-Ansari A.M."/>
            <person name="Almakishah N.H."/>
            <person name="Steinbuechel A."/>
            <person name="Daniel R."/>
        </authorList>
    </citation>
    <scope>NUCLEOTIDE SEQUENCE [LARGE SCALE GENOMIC DNA]</scope>
    <source>
        <strain evidence="2">G25(2015)</strain>
    </source>
</reference>
<dbReference type="EMBL" id="LOHS01000095">
    <property type="protein sequence ID" value="OAH12128.1"/>
    <property type="molecule type" value="Genomic_DNA"/>
</dbReference>
<sequence length="71" mass="7874">MKVAAAARIPPGIAYRMTRCTKWGWARSLLGARARKKAGTPMVSVDSSVRWRGRNGYSTCVQTTRMARSTE</sequence>
<evidence type="ECO:0000313" key="1">
    <source>
        <dbReference type="EMBL" id="OAH12128.1"/>
    </source>
</evidence>
<protein>
    <submittedName>
        <fullName evidence="1">Uncharacterized protein</fullName>
    </submittedName>
</protein>
<dbReference type="Proteomes" id="UP000077381">
    <property type="component" value="Unassembled WGS sequence"/>
</dbReference>
<dbReference type="AlphaFoldDB" id="A0A177HPL9"/>
<accession>A0A177HPL9</accession>
<name>A0A177HPL9_9ACTN</name>
<organism evidence="1 2">
    <name type="scientific">Streptomyces jeddahensis</name>
    <dbReference type="NCBI Taxonomy" id="1716141"/>
    <lineage>
        <taxon>Bacteria</taxon>
        <taxon>Bacillati</taxon>
        <taxon>Actinomycetota</taxon>
        <taxon>Actinomycetes</taxon>
        <taxon>Kitasatosporales</taxon>
        <taxon>Streptomycetaceae</taxon>
        <taxon>Streptomyces</taxon>
    </lineage>
</organism>
<keyword evidence="2" id="KW-1185">Reference proteome</keyword>